<proteinExistence type="inferred from homology"/>
<name>V4B3J0_LOTGI</name>
<feature type="repeat" description="Filamin" evidence="3">
    <location>
        <begin position="869"/>
        <end position="962"/>
    </location>
</feature>
<comment type="similarity">
    <text evidence="1">Belongs to the filamin family.</text>
</comment>
<evidence type="ECO:0000256" key="4">
    <source>
        <dbReference type="SAM" id="MobiDB-lite"/>
    </source>
</evidence>
<dbReference type="InterPro" id="IPR017868">
    <property type="entry name" value="Filamin/ABP280_repeat-like"/>
</dbReference>
<feature type="repeat" description="Filamin" evidence="3">
    <location>
        <begin position="395"/>
        <end position="468"/>
    </location>
</feature>
<evidence type="ECO:0008006" key="7">
    <source>
        <dbReference type="Google" id="ProtNLM"/>
    </source>
</evidence>
<feature type="region of interest" description="Disordered" evidence="4">
    <location>
        <begin position="96"/>
        <end position="197"/>
    </location>
</feature>
<dbReference type="Pfam" id="PF00630">
    <property type="entry name" value="Filamin"/>
    <property type="match status" value="7"/>
</dbReference>
<dbReference type="CTD" id="20248170"/>
<feature type="repeat" description="Filamin" evidence="3">
    <location>
        <begin position="605"/>
        <end position="697"/>
    </location>
</feature>
<protein>
    <recommendedName>
        <fullName evidence="7">Calponin-homology (CH) domain-containing protein</fullName>
    </recommendedName>
</protein>
<dbReference type="InterPro" id="IPR013783">
    <property type="entry name" value="Ig-like_fold"/>
</dbReference>
<dbReference type="InterPro" id="IPR001298">
    <property type="entry name" value="Filamin/ABP280_rpt"/>
</dbReference>
<dbReference type="OMA" id="WFEIDPR"/>
<dbReference type="GeneID" id="20248170"/>
<dbReference type="STRING" id="225164.V4B3J0"/>
<dbReference type="PROSITE" id="PS50194">
    <property type="entry name" value="FILAMIN_REPEAT"/>
    <property type="match status" value="7"/>
</dbReference>
<organism evidence="5 6">
    <name type="scientific">Lottia gigantea</name>
    <name type="common">Giant owl limpet</name>
    <dbReference type="NCBI Taxonomy" id="225164"/>
    <lineage>
        <taxon>Eukaryota</taxon>
        <taxon>Metazoa</taxon>
        <taxon>Spiralia</taxon>
        <taxon>Lophotrochozoa</taxon>
        <taxon>Mollusca</taxon>
        <taxon>Gastropoda</taxon>
        <taxon>Patellogastropoda</taxon>
        <taxon>Lottioidea</taxon>
        <taxon>Lottiidae</taxon>
        <taxon>Lottia</taxon>
    </lineage>
</organism>
<dbReference type="GO" id="GO:0051015">
    <property type="term" value="F:actin filament binding"/>
    <property type="evidence" value="ECO:0007669"/>
    <property type="project" value="InterPro"/>
</dbReference>
<dbReference type="RefSeq" id="XP_009044432.1">
    <property type="nucleotide sequence ID" value="XM_009046184.1"/>
</dbReference>
<feature type="repeat" description="Filamin" evidence="3">
    <location>
        <begin position="1058"/>
        <end position="1154"/>
    </location>
</feature>
<feature type="repeat" description="Filamin" evidence="3">
    <location>
        <begin position="963"/>
        <end position="1057"/>
    </location>
</feature>
<dbReference type="OrthoDB" id="18740at2759"/>
<dbReference type="InterPro" id="IPR014756">
    <property type="entry name" value="Ig_E-set"/>
</dbReference>
<feature type="region of interest" description="Disordered" evidence="4">
    <location>
        <begin position="1165"/>
        <end position="1184"/>
    </location>
</feature>
<evidence type="ECO:0000313" key="6">
    <source>
        <dbReference type="Proteomes" id="UP000030746"/>
    </source>
</evidence>
<evidence type="ECO:0000256" key="3">
    <source>
        <dbReference type="PROSITE-ProRule" id="PRU00087"/>
    </source>
</evidence>
<dbReference type="PANTHER" id="PTHR38537">
    <property type="entry name" value="JITTERBUG, ISOFORM N"/>
    <property type="match status" value="1"/>
</dbReference>
<evidence type="ECO:0000313" key="5">
    <source>
        <dbReference type="EMBL" id="ESP04923.1"/>
    </source>
</evidence>
<feature type="compositionally biased region" description="Polar residues" evidence="4">
    <location>
        <begin position="96"/>
        <end position="107"/>
    </location>
</feature>
<gene>
    <name evidence="5" type="ORF">LOTGIDRAFT_229996</name>
</gene>
<dbReference type="HOGENOM" id="CLU_000450_1_0_1"/>
<keyword evidence="2" id="KW-0677">Repeat</keyword>
<dbReference type="KEGG" id="lgi:LOTGIDRAFT_229996"/>
<dbReference type="GO" id="GO:0030036">
    <property type="term" value="P:actin cytoskeleton organization"/>
    <property type="evidence" value="ECO:0007669"/>
    <property type="project" value="InterPro"/>
</dbReference>
<feature type="compositionally biased region" description="Polar residues" evidence="4">
    <location>
        <begin position="233"/>
        <end position="253"/>
    </location>
</feature>
<dbReference type="SUPFAM" id="SSF81296">
    <property type="entry name" value="E set domains"/>
    <property type="match status" value="8"/>
</dbReference>
<feature type="repeat" description="Filamin" evidence="3">
    <location>
        <begin position="695"/>
        <end position="796"/>
    </location>
</feature>
<dbReference type="Gene3D" id="1.10.418.10">
    <property type="entry name" value="Calponin-like domain"/>
    <property type="match status" value="1"/>
</dbReference>
<dbReference type="Gene3D" id="2.60.40.10">
    <property type="entry name" value="Immunoglobulins"/>
    <property type="match status" value="8"/>
</dbReference>
<dbReference type="PANTHER" id="PTHR38537:SF16">
    <property type="entry name" value="CALPONIN-HOMOLOGY (CH) DOMAIN-CONTAINING PROTEIN"/>
    <property type="match status" value="1"/>
</dbReference>
<dbReference type="EMBL" id="KB199651">
    <property type="protein sequence ID" value="ESP04923.1"/>
    <property type="molecule type" value="Genomic_DNA"/>
</dbReference>
<feature type="compositionally biased region" description="Low complexity" evidence="4">
    <location>
        <begin position="184"/>
        <end position="197"/>
    </location>
</feature>
<evidence type="ECO:0000256" key="1">
    <source>
        <dbReference type="ARBA" id="ARBA00009238"/>
    </source>
</evidence>
<sequence>MADISPLHIDNLELFDSQTDWQDGEVLEELVTSSGRDLPIIDEDTPVEKIKKCINVGRFLGVEPILTAEEITEENKEHLGIMTYAAQFLPHNSQNIMNTSSTQYRSSSPPPIQFRSLSPNPGHFRSISPNPGNYRSASPPPVQFRSLSPNPGHHRSRSPPDYKPVLSNTGGYKTIVPINPEPPSSSSHYSQNSMYRSTQTYSQQQTINNFHDISMSKYSRKVTFQEEEVTDGKGTSSQSYSMSRSIGGSQEPQISVFDDDSNYSTRTSSLMTNSIQPQSHHSNHFNNSNHGNFSMVRHTETNSLEFAPETYKIDCYSVGVIFETKITRPFDPDKVRVEAVAPNGRVVKVTGDGHYSAQFTHTEIGEWRVSLYYKDRYLDGCAMDICDPSQVRVLGLKGGIVGQRQEFKIDASKGGDGEIAADIKHNGRQVITNLSKIEPGVYRVSYTPYDPGPYSIDVTFNGAEVRESDTNPSDPEERQRKAVFYTELKEAENDKIKIKTSCDWEIDYMTGGPFICHVTDGSDIQVYGMNDGTICATPQLIVDCSKGPGGHLHVEVVCNNRVYTAKMTEERPNVYRVTFKPSGPGVYKIHLTYNGSPVKGSPFIQEIDELELPMAQGEGLLRGLPNQPSTFIVDPRGVQGPVSVNVIGPRHPVKSYIETQSNGTYKVYYTAVEKGQHNIDVRVDNKPLEGSPFKPWVVDPVLVRVSGGWRSFVNDGGFIPLVVNKEKHIPFDASEAGPGELTAEVRGPTGKIPVAIDARNDGRNTVIFTPRAEGHHDIDVFWGGFQLRNSPYPGWATYRSDVDIDRLNIGPPPVRYAYTRSPPPSDIGSVRSDYPLVSVHGSEMDIYAKPIKHPNMVQVLPNGAPPNKVMTRGPLKVILRGKGLKEAFIDKEAQFYIDGTQCNDGIPEAKMSSQKASIPIKIEKHGPRVYRCTYVPKVPGAYLLYIKWDNQPLRGSPFKINVKGQHKAHRVRFVVDDVKKTRVGKDVDIHIDTRDAGPGELITKVISPDGNLMEHRVLNNPDGTRRLTFLPKMIGRHIVDILYDDVHIHGSPYYIDIEATLPSGEVRVWGPGIESGILGAFQSHFWCEADGAGAGELRVKIMGPKGAFHVKMRKAKKHGKLYQCFYNPIEAGIYTVYVMWSGQHIEGSPFTVLLAADQEELERFQTSPEAQRYPAVDDNGDVLY</sequence>
<dbReference type="InterPro" id="IPR036872">
    <property type="entry name" value="CH_dom_sf"/>
</dbReference>
<keyword evidence="6" id="KW-1185">Reference proteome</keyword>
<dbReference type="Proteomes" id="UP000030746">
    <property type="component" value="Unassembled WGS sequence"/>
</dbReference>
<feature type="repeat" description="Filamin" evidence="3">
    <location>
        <begin position="528"/>
        <end position="607"/>
    </location>
</feature>
<dbReference type="InterPro" id="IPR044801">
    <property type="entry name" value="Filamin"/>
</dbReference>
<dbReference type="SMART" id="SM00557">
    <property type="entry name" value="IG_FLMN"/>
    <property type="match status" value="7"/>
</dbReference>
<dbReference type="AlphaFoldDB" id="V4B3J0"/>
<reference evidence="5 6" key="1">
    <citation type="journal article" date="2013" name="Nature">
        <title>Insights into bilaterian evolution from three spiralian genomes.</title>
        <authorList>
            <person name="Simakov O."/>
            <person name="Marletaz F."/>
            <person name="Cho S.J."/>
            <person name="Edsinger-Gonzales E."/>
            <person name="Havlak P."/>
            <person name="Hellsten U."/>
            <person name="Kuo D.H."/>
            <person name="Larsson T."/>
            <person name="Lv J."/>
            <person name="Arendt D."/>
            <person name="Savage R."/>
            <person name="Osoegawa K."/>
            <person name="de Jong P."/>
            <person name="Grimwood J."/>
            <person name="Chapman J.A."/>
            <person name="Shapiro H."/>
            <person name="Aerts A."/>
            <person name="Otillar R.P."/>
            <person name="Terry A.Y."/>
            <person name="Boore J.L."/>
            <person name="Grigoriev I.V."/>
            <person name="Lindberg D.R."/>
            <person name="Seaver E.C."/>
            <person name="Weisblat D.A."/>
            <person name="Putnam N.H."/>
            <person name="Rokhsar D.S."/>
        </authorList>
    </citation>
    <scope>NUCLEOTIDE SEQUENCE [LARGE SCALE GENOMIC DNA]</scope>
</reference>
<feature type="compositionally biased region" description="Polar residues" evidence="4">
    <location>
        <begin position="127"/>
        <end position="136"/>
    </location>
</feature>
<accession>V4B3J0</accession>
<evidence type="ECO:0000256" key="2">
    <source>
        <dbReference type="ARBA" id="ARBA00022737"/>
    </source>
</evidence>
<feature type="region of interest" description="Disordered" evidence="4">
    <location>
        <begin position="226"/>
        <end position="257"/>
    </location>
</feature>
<dbReference type="SUPFAM" id="SSF47576">
    <property type="entry name" value="Calponin-homology domain, CH-domain"/>
    <property type="match status" value="1"/>
</dbReference>